<dbReference type="Proteomes" id="UP000193642">
    <property type="component" value="Unassembled WGS sequence"/>
</dbReference>
<dbReference type="InterPro" id="IPR053026">
    <property type="entry name" value="CDC42_GEF"/>
</dbReference>
<organism evidence="2 3">
    <name type="scientific">Rhizoclosmatium globosum</name>
    <dbReference type="NCBI Taxonomy" id="329046"/>
    <lineage>
        <taxon>Eukaryota</taxon>
        <taxon>Fungi</taxon>
        <taxon>Fungi incertae sedis</taxon>
        <taxon>Chytridiomycota</taxon>
        <taxon>Chytridiomycota incertae sedis</taxon>
        <taxon>Chytridiomycetes</taxon>
        <taxon>Chytridiales</taxon>
        <taxon>Chytriomycetaceae</taxon>
        <taxon>Rhizoclosmatium</taxon>
    </lineage>
</organism>
<name>A0A1Y2BD65_9FUNG</name>
<dbReference type="GO" id="GO:0005634">
    <property type="term" value="C:nucleus"/>
    <property type="evidence" value="ECO:0007669"/>
    <property type="project" value="TreeGrafter"/>
</dbReference>
<accession>A0A1Y2BD65</accession>
<dbReference type="Gene3D" id="1.20.900.10">
    <property type="entry name" value="Dbl homology (DH) domain"/>
    <property type="match status" value="1"/>
</dbReference>
<protein>
    <submittedName>
        <fullName evidence="2">Dbl homology domain-containing protein</fullName>
    </submittedName>
</protein>
<dbReference type="InterPro" id="IPR011993">
    <property type="entry name" value="PH-like_dom_sf"/>
</dbReference>
<keyword evidence="3" id="KW-1185">Reference proteome</keyword>
<dbReference type="CDD" id="cd00160">
    <property type="entry name" value="RhoGEF"/>
    <property type="match status" value="1"/>
</dbReference>
<evidence type="ECO:0000313" key="2">
    <source>
        <dbReference type="EMBL" id="ORY32714.1"/>
    </source>
</evidence>
<dbReference type="PANTHER" id="PTHR47339">
    <property type="entry name" value="CELL DIVISION CONTROL PROTEIN 24"/>
    <property type="match status" value="1"/>
</dbReference>
<dbReference type="PROSITE" id="PS50010">
    <property type="entry name" value="DH_2"/>
    <property type="match status" value="1"/>
</dbReference>
<dbReference type="EMBL" id="MCGO01000070">
    <property type="protein sequence ID" value="ORY32714.1"/>
    <property type="molecule type" value="Genomic_DNA"/>
</dbReference>
<proteinExistence type="predicted"/>
<evidence type="ECO:0000313" key="3">
    <source>
        <dbReference type="Proteomes" id="UP000193642"/>
    </source>
</evidence>
<dbReference type="GO" id="GO:0031106">
    <property type="term" value="P:septin ring organization"/>
    <property type="evidence" value="ECO:0007669"/>
    <property type="project" value="TreeGrafter"/>
</dbReference>
<dbReference type="OrthoDB" id="1594986at2759"/>
<sequence>MLTQLPLSGKTKSLYQRCVDLIATLYSFQLFEFYLFPNGVNAHLANSNDTFYIADPVEVLWNCFKLGVPLCVIYNKLAAVTSGVYLEPSDVSNVRPPFFPTSPCKDSYDKFINACNKDVNIQSVEVFDKSELYKDDTAGFMKVLKLVEEIIILIERNNGLPAPKPLPFSTDVRKEMATSPHLIKITCLLKELVETENAYIYALEELQKYEAELAASKVFSKDMIKRLFSNLNELVDFQRRFAIGLESTIRLGFDYQKIGELFTVNEKAFEVYFPFCTNFQSSQNFVAMQTEKLQNFSHIIPTNQLQLYFIKPIQRLLNYPLILKELVQITDLDNHLKTLELEKGLGSIKRVVGHLNELQRKHENERMFSELVESMDNWKGLRPSEFGELLLADQVLLASNDQEQSYELFLFEKLLLCCKKNKKAVRGKRQQSGSFGYIFRGHIHVSSMLRVENSSDPIIGDYSVTVYWKEASEPDLVRFNIKFRNGEQVSLWADQMQQQMDQYRKQK</sequence>
<dbReference type="AlphaFoldDB" id="A0A1Y2BD65"/>
<dbReference type="GO" id="GO:0005085">
    <property type="term" value="F:guanyl-nucleotide exchange factor activity"/>
    <property type="evidence" value="ECO:0007669"/>
    <property type="project" value="InterPro"/>
</dbReference>
<dbReference type="InterPro" id="IPR000219">
    <property type="entry name" value="DH_dom"/>
</dbReference>
<feature type="domain" description="DH" evidence="1">
    <location>
        <begin position="184"/>
        <end position="358"/>
    </location>
</feature>
<dbReference type="Pfam" id="PF00621">
    <property type="entry name" value="RhoGEF"/>
    <property type="match status" value="1"/>
</dbReference>
<dbReference type="PANTHER" id="PTHR47339:SF1">
    <property type="entry name" value="CELL DIVISION CONTROL PROTEIN 24"/>
    <property type="match status" value="1"/>
</dbReference>
<comment type="caution">
    <text evidence="2">The sequence shown here is derived from an EMBL/GenBank/DDBJ whole genome shotgun (WGS) entry which is preliminary data.</text>
</comment>
<reference evidence="2 3" key="1">
    <citation type="submission" date="2016-07" db="EMBL/GenBank/DDBJ databases">
        <title>Pervasive Adenine N6-methylation of Active Genes in Fungi.</title>
        <authorList>
            <consortium name="DOE Joint Genome Institute"/>
            <person name="Mondo S.J."/>
            <person name="Dannebaum R.O."/>
            <person name="Kuo R.C."/>
            <person name="Labutti K."/>
            <person name="Haridas S."/>
            <person name="Kuo A."/>
            <person name="Salamov A."/>
            <person name="Ahrendt S.R."/>
            <person name="Lipzen A."/>
            <person name="Sullivan W."/>
            <person name="Andreopoulos W.B."/>
            <person name="Clum A."/>
            <person name="Lindquist E."/>
            <person name="Daum C."/>
            <person name="Ramamoorthy G.K."/>
            <person name="Gryganskyi A."/>
            <person name="Culley D."/>
            <person name="Magnuson J.K."/>
            <person name="James T.Y."/>
            <person name="O'Malley M.A."/>
            <person name="Stajich J.E."/>
            <person name="Spatafora J.W."/>
            <person name="Visel A."/>
            <person name="Grigoriev I.V."/>
        </authorList>
    </citation>
    <scope>NUCLEOTIDE SEQUENCE [LARGE SCALE GENOMIC DNA]</scope>
    <source>
        <strain evidence="2 3">JEL800</strain>
    </source>
</reference>
<dbReference type="InterPro" id="IPR010481">
    <property type="entry name" value="Cdc24/Scd1_N"/>
</dbReference>
<dbReference type="Pfam" id="PF06395">
    <property type="entry name" value="CDC24"/>
    <property type="match status" value="1"/>
</dbReference>
<evidence type="ECO:0000259" key="1">
    <source>
        <dbReference type="PROSITE" id="PS50010"/>
    </source>
</evidence>
<dbReference type="GO" id="GO:0043332">
    <property type="term" value="C:mating projection tip"/>
    <property type="evidence" value="ECO:0007669"/>
    <property type="project" value="TreeGrafter"/>
</dbReference>
<dbReference type="GO" id="GO:0000935">
    <property type="term" value="C:division septum"/>
    <property type="evidence" value="ECO:0007669"/>
    <property type="project" value="TreeGrafter"/>
</dbReference>
<dbReference type="Gene3D" id="2.30.29.30">
    <property type="entry name" value="Pleckstrin-homology domain (PH domain)/Phosphotyrosine-binding domain (PTB)"/>
    <property type="match status" value="1"/>
</dbReference>
<dbReference type="InterPro" id="IPR035899">
    <property type="entry name" value="DBL_dom_sf"/>
</dbReference>
<dbReference type="SUPFAM" id="SSF48065">
    <property type="entry name" value="DBL homology domain (DH-domain)"/>
    <property type="match status" value="1"/>
</dbReference>
<dbReference type="STRING" id="329046.A0A1Y2BD65"/>
<dbReference type="Pfam" id="PF15411">
    <property type="entry name" value="PH_10"/>
    <property type="match status" value="1"/>
</dbReference>
<dbReference type="SUPFAM" id="SSF50729">
    <property type="entry name" value="PH domain-like"/>
    <property type="match status" value="1"/>
</dbReference>
<gene>
    <name evidence="2" type="ORF">BCR33DRAFT_771352</name>
</gene>
<dbReference type="GO" id="GO:0005737">
    <property type="term" value="C:cytoplasm"/>
    <property type="evidence" value="ECO:0007669"/>
    <property type="project" value="TreeGrafter"/>
</dbReference>
<dbReference type="SMART" id="SM00325">
    <property type="entry name" value="RhoGEF"/>
    <property type="match status" value="1"/>
</dbReference>
<dbReference type="GO" id="GO:0030010">
    <property type="term" value="P:establishment of cell polarity"/>
    <property type="evidence" value="ECO:0007669"/>
    <property type="project" value="TreeGrafter"/>
</dbReference>